<evidence type="ECO:0000313" key="2">
    <source>
        <dbReference type="EMBL" id="KZC05495.1"/>
    </source>
</evidence>
<feature type="region of interest" description="Disordered" evidence="1">
    <location>
        <begin position="61"/>
        <end position="138"/>
    </location>
</feature>
<keyword evidence="3" id="KW-1185">Reference proteome</keyword>
<accession>A0A154P0P7</accession>
<dbReference type="EMBL" id="KQ434792">
    <property type="protein sequence ID" value="KZC05495.1"/>
    <property type="molecule type" value="Genomic_DNA"/>
</dbReference>
<feature type="region of interest" description="Disordered" evidence="1">
    <location>
        <begin position="174"/>
        <end position="216"/>
    </location>
</feature>
<reference evidence="2 3" key="1">
    <citation type="submission" date="2015-07" db="EMBL/GenBank/DDBJ databases">
        <title>The genome of Dufourea novaeangliae.</title>
        <authorList>
            <person name="Pan H."/>
            <person name="Kapheim K."/>
        </authorList>
    </citation>
    <scope>NUCLEOTIDE SEQUENCE [LARGE SCALE GENOMIC DNA]</scope>
    <source>
        <strain evidence="2">0120121106</strain>
        <tissue evidence="2">Whole body</tissue>
    </source>
</reference>
<evidence type="ECO:0000256" key="1">
    <source>
        <dbReference type="SAM" id="MobiDB-lite"/>
    </source>
</evidence>
<protein>
    <submittedName>
        <fullName evidence="2">Uncharacterized protein</fullName>
    </submittedName>
</protein>
<dbReference type="Proteomes" id="UP000076502">
    <property type="component" value="Unassembled WGS sequence"/>
</dbReference>
<gene>
    <name evidence="2" type="ORF">WN55_06465</name>
</gene>
<feature type="compositionally biased region" description="Basic residues" evidence="1">
    <location>
        <begin position="113"/>
        <end position="127"/>
    </location>
</feature>
<proteinExistence type="predicted"/>
<feature type="compositionally biased region" description="Basic and acidic residues" evidence="1">
    <location>
        <begin position="128"/>
        <end position="138"/>
    </location>
</feature>
<organism evidence="2 3">
    <name type="scientific">Dufourea novaeangliae</name>
    <name type="common">Sweat bee</name>
    <dbReference type="NCBI Taxonomy" id="178035"/>
    <lineage>
        <taxon>Eukaryota</taxon>
        <taxon>Metazoa</taxon>
        <taxon>Ecdysozoa</taxon>
        <taxon>Arthropoda</taxon>
        <taxon>Hexapoda</taxon>
        <taxon>Insecta</taxon>
        <taxon>Pterygota</taxon>
        <taxon>Neoptera</taxon>
        <taxon>Endopterygota</taxon>
        <taxon>Hymenoptera</taxon>
        <taxon>Apocrita</taxon>
        <taxon>Aculeata</taxon>
        <taxon>Apoidea</taxon>
        <taxon>Anthophila</taxon>
        <taxon>Halictidae</taxon>
        <taxon>Rophitinae</taxon>
        <taxon>Dufourea</taxon>
    </lineage>
</organism>
<sequence length="216" mass="23760">MDRNNEKKLIQLKLVEDRCVDVANDVDEAEADETADIDEIEEIDVVDVADDTNEIVEFNEEWIGSSRDSSPGLGSFTSKSSFKAIEGEPRPAPSSVTYGQRCKCAPTPEHGAKRSRRDKRRTKKKKKPEMSLDGKTKHTERAVCAAAVVDRGSFEGRRVEDGKAEGSVLAAYCYPPQEGDNLNEHSAPETEDEDRDESKTEAAVAVTTGAAIERVE</sequence>
<feature type="compositionally biased region" description="Low complexity" evidence="1">
    <location>
        <begin position="202"/>
        <end position="216"/>
    </location>
</feature>
<dbReference type="AlphaFoldDB" id="A0A154P0P7"/>
<evidence type="ECO:0000313" key="3">
    <source>
        <dbReference type="Proteomes" id="UP000076502"/>
    </source>
</evidence>
<name>A0A154P0P7_DUFNO</name>